<proteinExistence type="inferred from homology"/>
<organism evidence="2 3">
    <name type="scientific">Rosa chinensis</name>
    <name type="common">China rose</name>
    <dbReference type="NCBI Taxonomy" id="74649"/>
    <lineage>
        <taxon>Eukaryota</taxon>
        <taxon>Viridiplantae</taxon>
        <taxon>Streptophyta</taxon>
        <taxon>Embryophyta</taxon>
        <taxon>Tracheophyta</taxon>
        <taxon>Spermatophyta</taxon>
        <taxon>Magnoliopsida</taxon>
        <taxon>eudicotyledons</taxon>
        <taxon>Gunneridae</taxon>
        <taxon>Pentapetalae</taxon>
        <taxon>rosids</taxon>
        <taxon>fabids</taxon>
        <taxon>Rosales</taxon>
        <taxon>Rosaceae</taxon>
        <taxon>Rosoideae</taxon>
        <taxon>Rosoideae incertae sedis</taxon>
        <taxon>Rosa</taxon>
    </lineage>
</organism>
<comment type="similarity">
    <text evidence="1">Belongs to the band 7/mec-2 family. Flotillin subfamily.</text>
</comment>
<reference evidence="2 3" key="1">
    <citation type="journal article" date="2018" name="Nat. Genet.">
        <title>The Rosa genome provides new insights in the design of modern roses.</title>
        <authorList>
            <person name="Bendahmane M."/>
        </authorList>
    </citation>
    <scope>NUCLEOTIDE SEQUENCE [LARGE SCALE GENOMIC DNA]</scope>
    <source>
        <strain evidence="3">cv. Old Blush</strain>
    </source>
</reference>
<dbReference type="PANTHER" id="PTHR13806:SF31">
    <property type="entry name" value="FLOTILLIN-LIKE PROTEIN 1-RELATED"/>
    <property type="match status" value="1"/>
</dbReference>
<keyword evidence="1" id="KW-0472">Membrane</keyword>
<dbReference type="EMBL" id="PDCK01000039">
    <property type="protein sequence ID" value="PRQ58166.1"/>
    <property type="molecule type" value="Genomic_DNA"/>
</dbReference>
<keyword evidence="3" id="KW-1185">Reference proteome</keyword>
<keyword evidence="1" id="KW-1003">Cell membrane</keyword>
<dbReference type="PANTHER" id="PTHR13806">
    <property type="entry name" value="FLOTILLIN-RELATED"/>
    <property type="match status" value="1"/>
</dbReference>
<gene>
    <name evidence="2" type="ORF">RchiOBHm_Chr1g0356271</name>
</gene>
<dbReference type="AlphaFoldDB" id="A0A2P6SHP4"/>
<comment type="caution">
    <text evidence="2">The sequence shown here is derived from an EMBL/GenBank/DDBJ whole genome shotgun (WGS) entry which is preliminary data.</text>
</comment>
<dbReference type="OMA" id="PRINIWT"/>
<comment type="subcellular location">
    <subcellularLocation>
        <location evidence="1">Cell membrane</location>
        <topology evidence="1">Lipid-anchor</topology>
    </subcellularLocation>
    <subcellularLocation>
        <location evidence="1">Membrane</location>
        <location evidence="1">Caveola</location>
    </subcellularLocation>
</comment>
<dbReference type="STRING" id="74649.A0A2P6SHP4"/>
<protein>
    <recommendedName>
        <fullName evidence="1">Flotillin-like</fullName>
    </recommendedName>
</protein>
<dbReference type="Proteomes" id="UP000238479">
    <property type="component" value="Chromosome 1"/>
</dbReference>
<accession>A0A2P6SHP4</accession>
<evidence type="ECO:0000313" key="3">
    <source>
        <dbReference type="Proteomes" id="UP000238479"/>
    </source>
</evidence>
<sequence length="88" mass="9365">MMINGGIYSAIARINADFVKGLQPRINIWTNGGEAADGGAGDGNAAMKGIVGLYKTLPPLLLTVQDQTRMQPPSWMGTLSVEDSQCRN</sequence>
<dbReference type="Gramene" id="PRQ58166">
    <property type="protein sequence ID" value="PRQ58166"/>
    <property type="gene ID" value="RchiOBHm_Chr1g0356271"/>
</dbReference>
<evidence type="ECO:0000256" key="1">
    <source>
        <dbReference type="RuleBase" id="RU366054"/>
    </source>
</evidence>
<evidence type="ECO:0000313" key="2">
    <source>
        <dbReference type="EMBL" id="PRQ58166.1"/>
    </source>
</evidence>
<dbReference type="GO" id="GO:0005901">
    <property type="term" value="C:caveola"/>
    <property type="evidence" value="ECO:0007669"/>
    <property type="project" value="UniProtKB-SubCell"/>
</dbReference>
<name>A0A2P6SHP4_ROSCH</name>
<dbReference type="InterPro" id="IPR027705">
    <property type="entry name" value="Flotillin_fam"/>
</dbReference>